<sequence length="158" mass="18184">MSDIFSSPIMKVEDASWIDYNGHLNMAYYNVLFDRAGEFAFREMKLGGGYVAERKLTTFTAEAHVCYVRELHLGDDVFATLQLLDFDQKRLHLFQELYHADGWLSATSEQLCLHIDLTGPRVAPFPDDIFFELDQVLARHSMRGRPVRAGKQIAIKRK</sequence>
<dbReference type="CDD" id="cd00586">
    <property type="entry name" value="4HBT"/>
    <property type="match status" value="1"/>
</dbReference>
<dbReference type="SUPFAM" id="SSF54637">
    <property type="entry name" value="Thioesterase/thiol ester dehydrase-isomerase"/>
    <property type="match status" value="1"/>
</dbReference>
<evidence type="ECO:0000313" key="2">
    <source>
        <dbReference type="Proteomes" id="UP001549204"/>
    </source>
</evidence>
<organism evidence="1 2">
    <name type="scientific">Mesorhizobium robiniae</name>
    <dbReference type="NCBI Taxonomy" id="559315"/>
    <lineage>
        <taxon>Bacteria</taxon>
        <taxon>Pseudomonadati</taxon>
        <taxon>Pseudomonadota</taxon>
        <taxon>Alphaproteobacteria</taxon>
        <taxon>Hyphomicrobiales</taxon>
        <taxon>Phyllobacteriaceae</taxon>
        <taxon>Mesorhizobium</taxon>
    </lineage>
</organism>
<dbReference type="EC" id="3.1.2.-" evidence="1"/>
<dbReference type="InterPro" id="IPR029069">
    <property type="entry name" value="HotDog_dom_sf"/>
</dbReference>
<name>A0ABV2GYS1_9HYPH</name>
<reference evidence="1 2" key="1">
    <citation type="submission" date="2024-06" db="EMBL/GenBank/DDBJ databases">
        <title>Genomic Encyclopedia of Type Strains, Phase IV (KMG-IV): sequencing the most valuable type-strain genomes for metagenomic binning, comparative biology and taxonomic classification.</title>
        <authorList>
            <person name="Goeker M."/>
        </authorList>
    </citation>
    <scope>NUCLEOTIDE SEQUENCE [LARGE SCALE GENOMIC DNA]</scope>
    <source>
        <strain evidence="1 2">DSM 100022</strain>
    </source>
</reference>
<dbReference type="Pfam" id="PF13279">
    <property type="entry name" value="4HBT_2"/>
    <property type="match status" value="1"/>
</dbReference>
<accession>A0ABV2GYS1</accession>
<gene>
    <name evidence="1" type="ORF">ABID19_006493</name>
</gene>
<keyword evidence="1" id="KW-0378">Hydrolase</keyword>
<dbReference type="EMBL" id="JBEPMC010000018">
    <property type="protein sequence ID" value="MET3583428.1"/>
    <property type="molecule type" value="Genomic_DNA"/>
</dbReference>
<protein>
    <submittedName>
        <fullName evidence="1">Acyl-CoA thioester hydrolase</fullName>
        <ecNumber evidence="1">3.1.2.-</ecNumber>
    </submittedName>
</protein>
<dbReference type="GO" id="GO:0016787">
    <property type="term" value="F:hydrolase activity"/>
    <property type="evidence" value="ECO:0007669"/>
    <property type="project" value="UniProtKB-KW"/>
</dbReference>
<evidence type="ECO:0000313" key="1">
    <source>
        <dbReference type="EMBL" id="MET3583428.1"/>
    </source>
</evidence>
<proteinExistence type="predicted"/>
<comment type="caution">
    <text evidence="1">The sequence shown here is derived from an EMBL/GenBank/DDBJ whole genome shotgun (WGS) entry which is preliminary data.</text>
</comment>
<dbReference type="Proteomes" id="UP001549204">
    <property type="component" value="Unassembled WGS sequence"/>
</dbReference>
<keyword evidence="2" id="KW-1185">Reference proteome</keyword>
<dbReference type="RefSeq" id="WP_263807114.1">
    <property type="nucleotide sequence ID" value="NZ_JBEPMC010000018.1"/>
</dbReference>
<dbReference type="Gene3D" id="3.10.129.10">
    <property type="entry name" value="Hotdog Thioesterase"/>
    <property type="match status" value="1"/>
</dbReference>